<keyword evidence="8" id="KW-0012">Acyltransferase</keyword>
<keyword evidence="8" id="KW-0808">Transferase</keyword>
<keyword evidence="4 6" id="KW-1133">Transmembrane helix</keyword>
<dbReference type="InterPro" id="IPR024320">
    <property type="entry name" value="LPG_synthase_C"/>
</dbReference>
<organism evidence="8 9">
    <name type="scientific">Actibacterium naphthalenivorans</name>
    <dbReference type="NCBI Taxonomy" id="1614693"/>
    <lineage>
        <taxon>Bacteria</taxon>
        <taxon>Pseudomonadati</taxon>
        <taxon>Pseudomonadota</taxon>
        <taxon>Alphaproteobacteria</taxon>
        <taxon>Rhodobacterales</taxon>
        <taxon>Roseobacteraceae</taxon>
        <taxon>Actibacterium</taxon>
    </lineage>
</organism>
<feature type="transmembrane region" description="Helical" evidence="6">
    <location>
        <begin position="233"/>
        <end position="252"/>
    </location>
</feature>
<keyword evidence="3 6" id="KW-0812">Transmembrane</keyword>
<feature type="transmembrane region" description="Helical" evidence="6">
    <location>
        <begin position="98"/>
        <end position="121"/>
    </location>
</feature>
<keyword evidence="2" id="KW-1003">Cell membrane</keyword>
<evidence type="ECO:0000259" key="7">
    <source>
        <dbReference type="Pfam" id="PF09924"/>
    </source>
</evidence>
<feature type="transmembrane region" description="Helical" evidence="6">
    <location>
        <begin position="133"/>
        <end position="158"/>
    </location>
</feature>
<dbReference type="EC" id="2.3.2.3" evidence="8"/>
<dbReference type="EMBL" id="JACIEQ010000002">
    <property type="protein sequence ID" value="MBB4022210.1"/>
    <property type="molecule type" value="Genomic_DNA"/>
</dbReference>
<evidence type="ECO:0000313" key="9">
    <source>
        <dbReference type="Proteomes" id="UP000585681"/>
    </source>
</evidence>
<evidence type="ECO:0000256" key="5">
    <source>
        <dbReference type="ARBA" id="ARBA00023136"/>
    </source>
</evidence>
<reference evidence="8" key="1">
    <citation type="submission" date="2020-08" db="EMBL/GenBank/DDBJ databases">
        <title>Genomic Encyclopedia of Type Strains, Phase IV (KMG-IV): sequencing the most valuable type-strain genomes for metagenomic binning, comparative biology and taxonomic classification.</title>
        <authorList>
            <person name="Goeker M."/>
        </authorList>
    </citation>
    <scope>NUCLEOTIDE SEQUENCE [LARGE SCALE GENOMIC DNA]</scope>
    <source>
        <strain evidence="8">DSM 105040</strain>
    </source>
</reference>
<dbReference type="RefSeq" id="WP_082386586.1">
    <property type="nucleotide sequence ID" value="NZ_JACIEQ010000002.1"/>
</dbReference>
<dbReference type="InterPro" id="IPR016181">
    <property type="entry name" value="Acyl_CoA_acyltransferase"/>
</dbReference>
<protein>
    <submittedName>
        <fullName evidence="8">Phosphatidylglycerol lysyltransferase</fullName>
        <ecNumber evidence="8">2.3.2.3</ecNumber>
    </submittedName>
</protein>
<sequence length="633" mass="66392">MPTDASGMQITANGPLRGGKTLLRRAAPLIIAGLFVLVMQDRLSGIDRAEVMQGLRAISAGQWAQAMLATALSFWAVARYDGLLHGLLGTGVPARAARLSGASAIAVSQTLGFGIVSGTLVRWRMLPGLGSAGAARLSALVAASFLAGWAVFTALVLVVRPAPVAWLGPFQWGVLAAAAGAVMLSLCAPRLVLFGRALRLPSLRAMGTLLALTALDCLAAGAALYAVLPPGTAPGFALFLPAFLIALGAGLLSGTPGGVGPFEVTLLALLPQADNAALLGGVLVWRAVYYALPSCLGAAACARGRVAEGERDKPGRPLTPQSLTQGQRGTLFNAPRAEAQLAYQGDKRLLADGRDRPEWVIARTGQTLVALGEPLLGDHGPALDRLITHARAAYRAPCLYKCSARMAAVARRRGFAALPIAREARLVPASFAVQAPGCRQLRRKLRKAEQAGLRIEAPRHLPIARMRAVNAAWCAENGGARGFSMGMFCPRHLARQRVFLAWIGDDLIGFASFHVGAREQTLDLMRQRGDAPDGTMHALIAAAIARAAAEGCPRLSLAAVPYDGPLASAVLARLRHRLAPAGLRQFKSAFAPEWETLYIAAPSRLALAVAGAEIAREILRPPAEPGQYAPASR</sequence>
<evidence type="ECO:0000256" key="2">
    <source>
        <dbReference type="ARBA" id="ARBA00022475"/>
    </source>
</evidence>
<dbReference type="Proteomes" id="UP000585681">
    <property type="component" value="Unassembled WGS sequence"/>
</dbReference>
<feature type="transmembrane region" description="Helical" evidence="6">
    <location>
        <begin position="22"/>
        <end position="39"/>
    </location>
</feature>
<comment type="caution">
    <text evidence="8">The sequence shown here is derived from an EMBL/GenBank/DDBJ whole genome shotgun (WGS) entry which is preliminary data.</text>
</comment>
<feature type="transmembrane region" description="Helical" evidence="6">
    <location>
        <begin position="170"/>
        <end position="193"/>
    </location>
</feature>
<proteinExistence type="predicted"/>
<keyword evidence="5 6" id="KW-0472">Membrane</keyword>
<feature type="transmembrane region" description="Helical" evidence="6">
    <location>
        <begin position="60"/>
        <end position="78"/>
    </location>
</feature>
<dbReference type="GO" id="GO:0055091">
    <property type="term" value="P:phospholipid homeostasis"/>
    <property type="evidence" value="ECO:0007669"/>
    <property type="project" value="TreeGrafter"/>
</dbReference>
<comment type="subcellular location">
    <subcellularLocation>
        <location evidence="1">Cell membrane</location>
        <topology evidence="1">Multi-pass membrane protein</topology>
    </subcellularLocation>
</comment>
<evidence type="ECO:0000256" key="6">
    <source>
        <dbReference type="SAM" id="Phobius"/>
    </source>
</evidence>
<dbReference type="InterPro" id="IPR051211">
    <property type="entry name" value="PG_lysyltransferase"/>
</dbReference>
<dbReference type="PANTHER" id="PTHR34697:SF2">
    <property type="entry name" value="PHOSPHATIDYLGLYCEROL LYSYLTRANSFERASE"/>
    <property type="match status" value="1"/>
</dbReference>
<keyword evidence="9" id="KW-1185">Reference proteome</keyword>
<evidence type="ECO:0000256" key="3">
    <source>
        <dbReference type="ARBA" id="ARBA00022692"/>
    </source>
</evidence>
<dbReference type="SUPFAM" id="SSF55729">
    <property type="entry name" value="Acyl-CoA N-acyltransferases (Nat)"/>
    <property type="match status" value="1"/>
</dbReference>
<accession>A0A840CAV5</accession>
<dbReference type="PANTHER" id="PTHR34697">
    <property type="entry name" value="PHOSPHATIDYLGLYCEROL LYSYLTRANSFERASE"/>
    <property type="match status" value="1"/>
</dbReference>
<dbReference type="GO" id="GO:0005886">
    <property type="term" value="C:plasma membrane"/>
    <property type="evidence" value="ECO:0007669"/>
    <property type="project" value="UniProtKB-SubCell"/>
</dbReference>
<evidence type="ECO:0000256" key="1">
    <source>
        <dbReference type="ARBA" id="ARBA00004651"/>
    </source>
</evidence>
<name>A0A840CAV5_9RHOB</name>
<dbReference type="AlphaFoldDB" id="A0A840CAV5"/>
<dbReference type="Pfam" id="PF09924">
    <property type="entry name" value="LPG_synthase_C"/>
    <property type="match status" value="1"/>
</dbReference>
<gene>
    <name evidence="8" type="ORF">GGR17_002019</name>
</gene>
<dbReference type="GO" id="GO:0050071">
    <property type="term" value="F:phosphatidylglycerol lysyltransferase activity"/>
    <property type="evidence" value="ECO:0007669"/>
    <property type="project" value="UniProtKB-EC"/>
</dbReference>
<feature type="transmembrane region" description="Helical" evidence="6">
    <location>
        <begin position="205"/>
        <end position="227"/>
    </location>
</feature>
<evidence type="ECO:0000313" key="8">
    <source>
        <dbReference type="EMBL" id="MBB4022210.1"/>
    </source>
</evidence>
<evidence type="ECO:0000256" key="4">
    <source>
        <dbReference type="ARBA" id="ARBA00022989"/>
    </source>
</evidence>
<feature type="domain" description="Phosphatidylglycerol lysyltransferase C-terminal" evidence="7">
    <location>
        <begin position="337"/>
        <end position="600"/>
    </location>
</feature>